<dbReference type="Proteomes" id="UP000501690">
    <property type="component" value="Linkage Group LG8"/>
</dbReference>
<evidence type="ECO:0000313" key="2">
    <source>
        <dbReference type="Proteomes" id="UP000501690"/>
    </source>
</evidence>
<organism evidence="1 2">
    <name type="scientific">Vigna unguiculata</name>
    <name type="common">Cowpea</name>
    <dbReference type="NCBI Taxonomy" id="3917"/>
    <lineage>
        <taxon>Eukaryota</taxon>
        <taxon>Viridiplantae</taxon>
        <taxon>Streptophyta</taxon>
        <taxon>Embryophyta</taxon>
        <taxon>Tracheophyta</taxon>
        <taxon>Spermatophyta</taxon>
        <taxon>Magnoliopsida</taxon>
        <taxon>eudicotyledons</taxon>
        <taxon>Gunneridae</taxon>
        <taxon>Pentapetalae</taxon>
        <taxon>rosids</taxon>
        <taxon>fabids</taxon>
        <taxon>Fabales</taxon>
        <taxon>Fabaceae</taxon>
        <taxon>Papilionoideae</taxon>
        <taxon>50 kb inversion clade</taxon>
        <taxon>NPAAA clade</taxon>
        <taxon>indigoferoid/millettioid clade</taxon>
        <taxon>Phaseoleae</taxon>
        <taxon>Vigna</taxon>
    </lineage>
</organism>
<accession>A0A4D6MR17</accession>
<gene>
    <name evidence="1" type="ORF">DEO72_LG8g1902</name>
</gene>
<reference evidence="1 2" key="1">
    <citation type="submission" date="2019-04" db="EMBL/GenBank/DDBJ databases">
        <title>An improved genome assembly and genetic linkage map for asparagus bean, Vigna unguiculata ssp. sesquipedialis.</title>
        <authorList>
            <person name="Xia Q."/>
            <person name="Zhang R."/>
            <person name="Dong Y."/>
        </authorList>
    </citation>
    <scope>NUCLEOTIDE SEQUENCE [LARGE SCALE GENOMIC DNA]</scope>
    <source>
        <tissue evidence="1">Leaf</tissue>
    </source>
</reference>
<name>A0A4D6MR17_VIGUN</name>
<sequence>MLRITRNMLLSVPRMFKTMSLWRGEIVGDANGNVNEVKECKFFDRAEFSRDENGVIVNVVEVDNDVNQGDHDFECVEFHNDVAVVDGVEEEVTVVADANSGNDV</sequence>
<proteinExistence type="predicted"/>
<dbReference type="EMBL" id="CP039352">
    <property type="protein sequence ID" value="QCE03873.1"/>
    <property type="molecule type" value="Genomic_DNA"/>
</dbReference>
<evidence type="ECO:0000313" key="1">
    <source>
        <dbReference type="EMBL" id="QCE03873.1"/>
    </source>
</evidence>
<dbReference type="AlphaFoldDB" id="A0A4D6MR17"/>
<keyword evidence="2" id="KW-1185">Reference proteome</keyword>
<protein>
    <submittedName>
        <fullName evidence="1">Uncharacterized protein</fullName>
    </submittedName>
</protein>